<dbReference type="EMBL" id="HE573027">
    <property type="protein sequence ID" value="CCC52842.1"/>
    <property type="molecule type" value="Genomic_DNA"/>
</dbReference>
<accession>G0UAK9</accession>
<protein>
    <recommendedName>
        <fullName evidence="3">Transmembrane protein</fullName>
    </recommendedName>
</protein>
<organism evidence="2">
    <name type="scientific">Trypanosoma vivax (strain Y486)</name>
    <dbReference type="NCBI Taxonomy" id="1055687"/>
    <lineage>
        <taxon>Eukaryota</taxon>
        <taxon>Discoba</taxon>
        <taxon>Euglenozoa</taxon>
        <taxon>Kinetoplastea</taxon>
        <taxon>Metakinetoplastina</taxon>
        <taxon>Trypanosomatida</taxon>
        <taxon>Trypanosomatidae</taxon>
        <taxon>Trypanosoma</taxon>
        <taxon>Duttonella</taxon>
    </lineage>
</organism>
<feature type="transmembrane region" description="Helical" evidence="1">
    <location>
        <begin position="132"/>
        <end position="154"/>
    </location>
</feature>
<feature type="transmembrane region" description="Helical" evidence="1">
    <location>
        <begin position="166"/>
        <end position="186"/>
    </location>
</feature>
<dbReference type="AlphaFoldDB" id="G0UAK9"/>
<keyword evidence="1" id="KW-0472">Membrane</keyword>
<reference evidence="2" key="1">
    <citation type="journal article" date="2012" name="Proc. Natl. Acad. Sci. U.S.A.">
        <title>Antigenic diversity is generated by distinct evolutionary mechanisms in African trypanosome species.</title>
        <authorList>
            <person name="Jackson A.P."/>
            <person name="Berry A."/>
            <person name="Aslett M."/>
            <person name="Allison H.C."/>
            <person name="Burton P."/>
            <person name="Vavrova-Anderson J."/>
            <person name="Brown R."/>
            <person name="Browne H."/>
            <person name="Corton N."/>
            <person name="Hauser H."/>
            <person name="Gamble J."/>
            <person name="Gilderthorp R."/>
            <person name="Marcello L."/>
            <person name="McQuillan J."/>
            <person name="Otto T.D."/>
            <person name="Quail M.A."/>
            <person name="Sanders M.J."/>
            <person name="van Tonder A."/>
            <person name="Ginger M.L."/>
            <person name="Field M.C."/>
            <person name="Barry J.D."/>
            <person name="Hertz-Fowler C."/>
            <person name="Berriman M."/>
        </authorList>
    </citation>
    <scope>NUCLEOTIDE SEQUENCE</scope>
    <source>
        <strain evidence="2">Y486</strain>
    </source>
</reference>
<name>G0UAK9_TRYVY</name>
<feature type="transmembrane region" description="Helical" evidence="1">
    <location>
        <begin position="69"/>
        <end position="88"/>
    </location>
</feature>
<keyword evidence="1" id="KW-1133">Transmembrane helix</keyword>
<evidence type="ECO:0000313" key="2">
    <source>
        <dbReference type="EMBL" id="CCC52842.1"/>
    </source>
</evidence>
<feature type="transmembrane region" description="Helical" evidence="1">
    <location>
        <begin position="100"/>
        <end position="120"/>
    </location>
</feature>
<proteinExistence type="predicted"/>
<evidence type="ECO:0008006" key="3">
    <source>
        <dbReference type="Google" id="ProtNLM"/>
    </source>
</evidence>
<dbReference type="VEuPathDB" id="TriTrypDB:TvY486_1103260"/>
<gene>
    <name evidence="2" type="ORF">TVY486_1103260</name>
</gene>
<sequence>MNTFTRTDEHHLEALREKNKHGPLEAEDMRLLDMLEKKYAAFIQESLYNMEKMAPNRNTDTAPNVLGTALWPILWFVFLFFFIMLLLFPSHLLIKATRLLVQWHEVLVGVFLFATTIVTFTRARSYPYVGNVLLIASITLSTTLFIATLLVLVLRAGSSEDHLGQYICTIALVMHVAIISVSSMLLRFHSLGRP</sequence>
<evidence type="ECO:0000256" key="1">
    <source>
        <dbReference type="SAM" id="Phobius"/>
    </source>
</evidence>
<dbReference type="OMA" id="RAILCAC"/>
<keyword evidence="1" id="KW-0812">Transmembrane</keyword>